<sequence>MPFCITNVLGVAAISLKNQGLWKFCLYSYNLVKSLVFVNSSLNPFLYAFASRNMCRNMCIRKDCRNPGGVVNQTFNCSTIS</sequence>
<comment type="caution">
    <text evidence="1">The sequence shown here is derived from an EMBL/GenBank/DDBJ whole genome shotgun (WGS) entry which is preliminary data.</text>
</comment>
<reference evidence="1 2" key="1">
    <citation type="submission" date="2020-03" db="EMBL/GenBank/DDBJ databases">
        <title>Dissostichus mawsoni Genome sequencing and assembly.</title>
        <authorList>
            <person name="Park H."/>
        </authorList>
    </citation>
    <scope>NUCLEOTIDE SEQUENCE [LARGE SCALE GENOMIC DNA]</scope>
    <source>
        <strain evidence="1">DM0001</strain>
        <tissue evidence="1">Muscle</tissue>
    </source>
</reference>
<protein>
    <submittedName>
        <fullName evidence="1">Uncharacterized protein</fullName>
    </submittedName>
</protein>
<dbReference type="OrthoDB" id="8960912at2759"/>
<evidence type="ECO:0000313" key="2">
    <source>
        <dbReference type="Proteomes" id="UP000518266"/>
    </source>
</evidence>
<gene>
    <name evidence="1" type="ORF">F7725_019459</name>
</gene>
<dbReference type="AlphaFoldDB" id="A0A7J5YK40"/>
<keyword evidence="2" id="KW-1185">Reference proteome</keyword>
<organism evidence="1 2">
    <name type="scientific">Dissostichus mawsoni</name>
    <name type="common">Antarctic cod</name>
    <dbReference type="NCBI Taxonomy" id="36200"/>
    <lineage>
        <taxon>Eukaryota</taxon>
        <taxon>Metazoa</taxon>
        <taxon>Chordata</taxon>
        <taxon>Craniata</taxon>
        <taxon>Vertebrata</taxon>
        <taxon>Euteleostomi</taxon>
        <taxon>Actinopterygii</taxon>
        <taxon>Neopterygii</taxon>
        <taxon>Teleostei</taxon>
        <taxon>Neoteleostei</taxon>
        <taxon>Acanthomorphata</taxon>
        <taxon>Eupercaria</taxon>
        <taxon>Perciformes</taxon>
        <taxon>Notothenioidei</taxon>
        <taxon>Nototheniidae</taxon>
        <taxon>Dissostichus</taxon>
    </lineage>
</organism>
<name>A0A7J5YK40_DISMA</name>
<evidence type="ECO:0000313" key="1">
    <source>
        <dbReference type="EMBL" id="KAF3849740.1"/>
    </source>
</evidence>
<proteinExistence type="predicted"/>
<dbReference type="EMBL" id="JAAKFY010000011">
    <property type="protein sequence ID" value="KAF3849740.1"/>
    <property type="molecule type" value="Genomic_DNA"/>
</dbReference>
<dbReference type="Proteomes" id="UP000518266">
    <property type="component" value="Unassembled WGS sequence"/>
</dbReference>
<dbReference type="Gene3D" id="1.20.1070.10">
    <property type="entry name" value="Rhodopsin 7-helix transmembrane proteins"/>
    <property type="match status" value="1"/>
</dbReference>
<accession>A0A7J5YK40</accession>